<evidence type="ECO:0000313" key="2">
    <source>
        <dbReference type="EMBL" id="KJV90602.1"/>
    </source>
</evidence>
<name>A0A0F3QEC5_RICBE</name>
<dbReference type="EMBL" id="LAOI01000001">
    <property type="protein sequence ID" value="KJV90602.1"/>
    <property type="molecule type" value="Genomic_DNA"/>
</dbReference>
<sequence length="79" mass="8586">MKNRIKKTVKDVNEKLDDASRAVGQDVNEATGIDVSHVVNPEASDHKEALRNAREKLGMGDNQENKDAELAGAEAELNS</sequence>
<evidence type="ECO:0000313" key="3">
    <source>
        <dbReference type="Proteomes" id="UP000033661"/>
    </source>
</evidence>
<dbReference type="AlphaFoldDB" id="A0A0F3QEC5"/>
<dbReference type="PATRIC" id="fig|1359193.3.peg.1562"/>
<proteinExistence type="predicted"/>
<protein>
    <submittedName>
        <fullName evidence="2">Uncharacterized protein</fullName>
    </submittedName>
</protein>
<organism evidence="2 3">
    <name type="scientific">Rickettsia bellii str. RML An4</name>
    <dbReference type="NCBI Taxonomy" id="1359193"/>
    <lineage>
        <taxon>Bacteria</taxon>
        <taxon>Pseudomonadati</taxon>
        <taxon>Pseudomonadota</taxon>
        <taxon>Alphaproteobacteria</taxon>
        <taxon>Rickettsiales</taxon>
        <taxon>Rickettsiaceae</taxon>
        <taxon>Rickettsieae</taxon>
        <taxon>Rickettsia</taxon>
        <taxon>belli group</taxon>
    </lineage>
</organism>
<feature type="compositionally biased region" description="Basic and acidic residues" evidence="1">
    <location>
        <begin position="55"/>
        <end position="69"/>
    </location>
</feature>
<reference evidence="2 3" key="1">
    <citation type="submission" date="2015-02" db="EMBL/GenBank/DDBJ databases">
        <title>Genome Sequencing of Rickettsiales.</title>
        <authorList>
            <person name="Daugherty S.C."/>
            <person name="Su Q."/>
            <person name="Abolude K."/>
            <person name="Beier-Sexton M."/>
            <person name="Carlyon J.A."/>
            <person name="Carter R."/>
            <person name="Day N.P."/>
            <person name="Dumler S.J."/>
            <person name="Dyachenko V."/>
            <person name="Godinez A."/>
            <person name="Kurtti T.J."/>
            <person name="Lichay M."/>
            <person name="Mullins K.E."/>
            <person name="Ott S."/>
            <person name="Pappas-Brown V."/>
            <person name="Paris D.H."/>
            <person name="Patel P."/>
            <person name="Richards A.L."/>
            <person name="Sadzewicz L."/>
            <person name="Sears K."/>
            <person name="Seidman D."/>
            <person name="Sengamalay N."/>
            <person name="Stenos J."/>
            <person name="Tallon L.J."/>
            <person name="Vincent G."/>
            <person name="Fraser C.M."/>
            <person name="Munderloh U."/>
            <person name="Dunning-Hotopp J.C."/>
        </authorList>
    </citation>
    <scope>NUCLEOTIDE SEQUENCE [LARGE SCALE GENOMIC DNA]</scope>
    <source>
        <strain evidence="2 3">RML An4</strain>
    </source>
</reference>
<dbReference type="RefSeq" id="WP_012152263.1">
    <property type="nucleotide sequence ID" value="NZ_LAOI01000001.1"/>
</dbReference>
<accession>A0A0F3QEC5</accession>
<keyword evidence="3" id="KW-1185">Reference proteome</keyword>
<dbReference type="Proteomes" id="UP000033661">
    <property type="component" value="Unassembled WGS sequence"/>
</dbReference>
<comment type="caution">
    <text evidence="2">The sequence shown here is derived from an EMBL/GenBank/DDBJ whole genome shotgun (WGS) entry which is preliminary data.</text>
</comment>
<evidence type="ECO:0000256" key="1">
    <source>
        <dbReference type="SAM" id="MobiDB-lite"/>
    </source>
</evidence>
<gene>
    <name evidence="2" type="ORF">RBEAN4_1610</name>
</gene>
<feature type="region of interest" description="Disordered" evidence="1">
    <location>
        <begin position="55"/>
        <end position="79"/>
    </location>
</feature>